<feature type="region of interest" description="Disordered" evidence="1">
    <location>
        <begin position="240"/>
        <end position="262"/>
    </location>
</feature>
<accession>A0A6P6RU97</accession>
<evidence type="ECO:0000256" key="1">
    <source>
        <dbReference type="SAM" id="MobiDB-lite"/>
    </source>
</evidence>
<sequence length="262" mass="28443">MALDPFCFFRTLGLCKDPPVELTQPEWWVGLPGGGSPGLLESLRLTPRQQRQQLLAQQPYQQGVWGHPVDAVDVRESATEIYCMQAAASTYYLPAKQQQRQTTGIPQSHSSRAYAAAAPVASSYPASSRGSSDGQNQVPGFFGHLPLGKGLKKSSDGWGLANSTEPNLHPRGSTAISTPARKSLRGIAREYFFVQLHERQQNPPPSQNPNSDALSPPGVGCFPHSGNRCIFSGVRTPEKMQHGTIGETPGSKASDRRKLVHF</sequence>
<keyword evidence="2" id="KW-1185">Reference proteome</keyword>
<proteinExistence type="predicted"/>
<evidence type="ECO:0000313" key="2">
    <source>
        <dbReference type="Proteomes" id="UP000515125"/>
    </source>
</evidence>
<protein>
    <submittedName>
        <fullName evidence="3">Uncharacterized protein LOC113146902</fullName>
    </submittedName>
</protein>
<evidence type="ECO:0000313" key="3">
    <source>
        <dbReference type="RefSeq" id="XP_026191403.1"/>
    </source>
</evidence>
<dbReference type="RefSeq" id="XP_026191403.1">
    <property type="nucleotide sequence ID" value="XM_026335618.1"/>
</dbReference>
<dbReference type="AlphaFoldDB" id="A0A6P6RU97"/>
<organism evidence="2 3">
    <name type="scientific">Cyclospora cayetanensis</name>
    <dbReference type="NCBI Taxonomy" id="88456"/>
    <lineage>
        <taxon>Eukaryota</taxon>
        <taxon>Sar</taxon>
        <taxon>Alveolata</taxon>
        <taxon>Apicomplexa</taxon>
        <taxon>Conoidasida</taxon>
        <taxon>Coccidia</taxon>
        <taxon>Eucoccidiorida</taxon>
        <taxon>Eimeriorina</taxon>
        <taxon>Eimeriidae</taxon>
        <taxon>Cyclospora</taxon>
    </lineage>
</organism>
<gene>
    <name evidence="3" type="primary">LOC113146902</name>
</gene>
<feature type="compositionally biased region" description="Basic and acidic residues" evidence="1">
    <location>
        <begin position="253"/>
        <end position="262"/>
    </location>
</feature>
<reference evidence="3" key="1">
    <citation type="submission" date="2025-08" db="UniProtKB">
        <authorList>
            <consortium name="RefSeq"/>
        </authorList>
    </citation>
    <scope>IDENTIFICATION</scope>
</reference>
<dbReference type="Proteomes" id="UP000515125">
    <property type="component" value="Unplaced"/>
</dbReference>
<name>A0A6P6RU97_9EIME</name>
<feature type="region of interest" description="Disordered" evidence="1">
    <location>
        <begin position="199"/>
        <end position="219"/>
    </location>
</feature>
<dbReference type="GeneID" id="113146902"/>
<feature type="region of interest" description="Disordered" evidence="1">
    <location>
        <begin position="153"/>
        <end position="181"/>
    </location>
</feature>
<dbReference type="OrthoDB" id="10584619at2759"/>